<dbReference type="GO" id="GO:0005829">
    <property type="term" value="C:cytosol"/>
    <property type="evidence" value="ECO:0007669"/>
    <property type="project" value="TreeGrafter"/>
</dbReference>
<comment type="similarity">
    <text evidence="1">Belongs to the LysR transcriptional regulatory family.</text>
</comment>
<dbReference type="PANTHER" id="PTHR30419:SF8">
    <property type="entry name" value="NITROGEN ASSIMILATION TRANSCRIPTIONAL ACTIVATOR-RELATED"/>
    <property type="match status" value="1"/>
</dbReference>
<dbReference type="GO" id="GO:0003677">
    <property type="term" value="F:DNA binding"/>
    <property type="evidence" value="ECO:0007669"/>
    <property type="project" value="UniProtKB-KW"/>
</dbReference>
<dbReference type="Pfam" id="PF03466">
    <property type="entry name" value="LysR_substrate"/>
    <property type="match status" value="1"/>
</dbReference>
<dbReference type="Proteomes" id="UP000050872">
    <property type="component" value="Unassembled WGS sequence"/>
</dbReference>
<keyword evidence="3" id="KW-0238">DNA-binding</keyword>
<accession>A0A0R1QJC9</accession>
<reference evidence="6 7" key="1">
    <citation type="journal article" date="2015" name="Genome Announc.">
        <title>Expanding the biotechnology potential of lactobacilli through comparative genomics of 213 strains and associated genera.</title>
        <authorList>
            <person name="Sun Z."/>
            <person name="Harris H.M."/>
            <person name="McCann A."/>
            <person name="Guo C."/>
            <person name="Argimon S."/>
            <person name="Zhang W."/>
            <person name="Yang X."/>
            <person name="Jeffery I.B."/>
            <person name="Cooney J.C."/>
            <person name="Kagawa T.F."/>
            <person name="Liu W."/>
            <person name="Song Y."/>
            <person name="Salvetti E."/>
            <person name="Wrobel A."/>
            <person name="Rasinkangas P."/>
            <person name="Parkhill J."/>
            <person name="Rea M.C."/>
            <person name="O'Sullivan O."/>
            <person name="Ritari J."/>
            <person name="Douillard F.P."/>
            <person name="Paul Ross R."/>
            <person name="Yang R."/>
            <person name="Briner A.E."/>
            <person name="Felis G.E."/>
            <person name="de Vos W.M."/>
            <person name="Barrangou R."/>
            <person name="Klaenhammer T.R."/>
            <person name="Caufield P.W."/>
            <person name="Cui Y."/>
            <person name="Zhang H."/>
            <person name="O'Toole P.W."/>
        </authorList>
    </citation>
    <scope>NUCLEOTIDE SEQUENCE [LARGE SCALE GENOMIC DNA]</scope>
    <source>
        <strain evidence="6 7">DSM 14500</strain>
    </source>
</reference>
<sequence length="301" mass="34156">MRTKDLEYFVSLTQLKSFSKVSEKFHVSQPTISAALKRLEKEFNSHLIVRDNPHLALKLTDAGKKLLVHGQNILSDYHLAQLEIAHGIENNLVIGMPPLIEITYLPQVAQQLPIEMFQQIRHISQGSLATLKDLKRGELDVALLGYLDKFDDPTIKMVTFDQQPFSIIVPKTNPLAKKSGIYFKDVQTQNFISLKNSFVQKQAFKYLSQLNHIRPKVIFETSEVQSVVNMVANDMGIALLTDSITIHDPKLVKIPVLDTNSPLFKVGLAYRKTTIFSESQQKLLDAILDAFQNNTKKWTQN</sequence>
<dbReference type="PROSITE" id="PS50931">
    <property type="entry name" value="HTH_LYSR"/>
    <property type="match status" value="1"/>
</dbReference>
<evidence type="ECO:0000256" key="1">
    <source>
        <dbReference type="ARBA" id="ARBA00009437"/>
    </source>
</evidence>
<dbReference type="InterPro" id="IPR036390">
    <property type="entry name" value="WH_DNA-bd_sf"/>
</dbReference>
<evidence type="ECO:0000256" key="4">
    <source>
        <dbReference type="ARBA" id="ARBA00023163"/>
    </source>
</evidence>
<dbReference type="GO" id="GO:0003700">
    <property type="term" value="F:DNA-binding transcription factor activity"/>
    <property type="evidence" value="ECO:0007669"/>
    <property type="project" value="InterPro"/>
</dbReference>
<dbReference type="InterPro" id="IPR005119">
    <property type="entry name" value="LysR_subst-bd"/>
</dbReference>
<dbReference type="PATRIC" id="fig|1423770.3.peg.2082"/>
<name>A0A0R1QJC9_9LACO</name>
<evidence type="ECO:0000259" key="5">
    <source>
        <dbReference type="PROSITE" id="PS50931"/>
    </source>
</evidence>
<dbReference type="InterPro" id="IPR036388">
    <property type="entry name" value="WH-like_DNA-bd_sf"/>
</dbReference>
<dbReference type="SUPFAM" id="SSF46785">
    <property type="entry name" value="Winged helix' DNA-binding domain"/>
    <property type="match status" value="1"/>
</dbReference>
<dbReference type="PANTHER" id="PTHR30419">
    <property type="entry name" value="HTH-TYPE TRANSCRIPTIONAL REGULATOR YBHD"/>
    <property type="match status" value="1"/>
</dbReference>
<dbReference type="SUPFAM" id="SSF53850">
    <property type="entry name" value="Periplasmic binding protein-like II"/>
    <property type="match status" value="1"/>
</dbReference>
<dbReference type="Pfam" id="PF00126">
    <property type="entry name" value="HTH_1"/>
    <property type="match status" value="1"/>
</dbReference>
<proteinExistence type="inferred from homology"/>
<dbReference type="InterPro" id="IPR050950">
    <property type="entry name" value="HTH-type_LysR_regulators"/>
</dbReference>
<keyword evidence="2" id="KW-0805">Transcription regulation</keyword>
<dbReference type="InterPro" id="IPR000847">
    <property type="entry name" value="LysR_HTH_N"/>
</dbReference>
<comment type="caution">
    <text evidence="6">The sequence shown here is derived from an EMBL/GenBank/DDBJ whole genome shotgun (WGS) entry which is preliminary data.</text>
</comment>
<dbReference type="AlphaFoldDB" id="A0A0R1QJC9"/>
<feature type="domain" description="HTH lysR-type" evidence="5">
    <location>
        <begin position="1"/>
        <end position="58"/>
    </location>
</feature>
<evidence type="ECO:0000256" key="2">
    <source>
        <dbReference type="ARBA" id="ARBA00023015"/>
    </source>
</evidence>
<dbReference type="PRINTS" id="PR00039">
    <property type="entry name" value="HTHLYSR"/>
</dbReference>
<dbReference type="RefSeq" id="WP_057887658.1">
    <property type="nucleotide sequence ID" value="NZ_AZEZ01000034.1"/>
</dbReference>
<evidence type="ECO:0000313" key="7">
    <source>
        <dbReference type="Proteomes" id="UP000050872"/>
    </source>
</evidence>
<dbReference type="Gene3D" id="3.40.190.290">
    <property type="match status" value="1"/>
</dbReference>
<evidence type="ECO:0000256" key="3">
    <source>
        <dbReference type="ARBA" id="ARBA00023125"/>
    </source>
</evidence>
<evidence type="ECO:0000313" key="6">
    <source>
        <dbReference type="EMBL" id="KRL44716.1"/>
    </source>
</evidence>
<protein>
    <submittedName>
        <fullName evidence="6">Transcription regulator</fullName>
    </submittedName>
</protein>
<organism evidence="6 7">
    <name type="scientific">Companilactobacillus mindensis DSM 14500</name>
    <dbReference type="NCBI Taxonomy" id="1423770"/>
    <lineage>
        <taxon>Bacteria</taxon>
        <taxon>Bacillati</taxon>
        <taxon>Bacillota</taxon>
        <taxon>Bacilli</taxon>
        <taxon>Lactobacillales</taxon>
        <taxon>Lactobacillaceae</taxon>
        <taxon>Companilactobacillus</taxon>
    </lineage>
</organism>
<gene>
    <name evidence="6" type="ORF">FD29_GL002028</name>
</gene>
<dbReference type="OrthoDB" id="9803735at2"/>
<dbReference type="EMBL" id="AZEZ01000034">
    <property type="protein sequence ID" value="KRL44716.1"/>
    <property type="molecule type" value="Genomic_DNA"/>
</dbReference>
<keyword evidence="7" id="KW-1185">Reference proteome</keyword>
<dbReference type="STRING" id="1423770.FD29_GL002028"/>
<dbReference type="Gene3D" id="1.10.10.10">
    <property type="entry name" value="Winged helix-like DNA-binding domain superfamily/Winged helix DNA-binding domain"/>
    <property type="match status" value="1"/>
</dbReference>
<keyword evidence="4" id="KW-0804">Transcription</keyword>